<evidence type="ECO:0000313" key="2">
    <source>
        <dbReference type="EMBL" id="CAD8215564.1"/>
    </source>
</evidence>
<dbReference type="AlphaFoldDB" id="A0A8S1YQH7"/>
<dbReference type="EMBL" id="CAJJDP010000167">
    <property type="protein sequence ID" value="CAD8213824.1"/>
    <property type="molecule type" value="Genomic_DNA"/>
</dbReference>
<comment type="caution">
    <text evidence="1">The sequence shown here is derived from an EMBL/GenBank/DDBJ whole genome shotgun (WGS) entry which is preliminary data.</text>
</comment>
<protein>
    <submittedName>
        <fullName evidence="1">Uncharacterized protein</fullName>
    </submittedName>
</protein>
<keyword evidence="3" id="KW-1185">Reference proteome</keyword>
<dbReference type="EMBL" id="CAJJDP010000313">
    <property type="protein sequence ID" value="CAD8215564.1"/>
    <property type="molecule type" value="Genomic_DNA"/>
</dbReference>
<accession>A0A8S1YQH7</accession>
<evidence type="ECO:0000313" key="3">
    <source>
        <dbReference type="Proteomes" id="UP000683925"/>
    </source>
</evidence>
<proteinExistence type="predicted"/>
<organism evidence="1 3">
    <name type="scientific">Paramecium octaurelia</name>
    <dbReference type="NCBI Taxonomy" id="43137"/>
    <lineage>
        <taxon>Eukaryota</taxon>
        <taxon>Sar</taxon>
        <taxon>Alveolata</taxon>
        <taxon>Ciliophora</taxon>
        <taxon>Intramacronucleata</taxon>
        <taxon>Oligohymenophorea</taxon>
        <taxon>Peniculida</taxon>
        <taxon>Parameciidae</taxon>
        <taxon>Paramecium</taxon>
    </lineage>
</organism>
<gene>
    <name evidence="1" type="ORF">POCTA_138.1.T1640005</name>
    <name evidence="2" type="ORF">POCTA_138.1.T3090001</name>
</gene>
<evidence type="ECO:0000313" key="1">
    <source>
        <dbReference type="EMBL" id="CAD8213824.1"/>
    </source>
</evidence>
<reference evidence="1" key="1">
    <citation type="submission" date="2021-01" db="EMBL/GenBank/DDBJ databases">
        <authorList>
            <consortium name="Genoscope - CEA"/>
            <person name="William W."/>
        </authorList>
    </citation>
    <scope>NUCLEOTIDE SEQUENCE</scope>
</reference>
<name>A0A8S1YQH7_PAROT</name>
<sequence length="110" mass="12900">MPCQVQWILVKGNGQQYLQVSAAYQCTQIIRKMVILVVTIIPKNIQLQQQQSLFSYSKALTPNELIFKLQSFKNPFIREFSNNDHHKLEKNKRLCFVQEIQHTLGEESHL</sequence>
<dbReference type="Proteomes" id="UP000683925">
    <property type="component" value="Unassembled WGS sequence"/>
</dbReference>